<evidence type="ECO:0000313" key="2">
    <source>
        <dbReference type="EMBL" id="AXK61033.1"/>
    </source>
</evidence>
<evidence type="ECO:0000313" key="3">
    <source>
        <dbReference type="Proteomes" id="UP000254834"/>
    </source>
</evidence>
<dbReference type="RefSeq" id="WP_115586048.1">
    <property type="nucleotide sequence ID" value="NZ_CP025544.1"/>
</dbReference>
<keyword evidence="3" id="KW-1185">Reference proteome</keyword>
<organism evidence="2 3">
    <name type="scientific">Candidatus Chromulinivorax destructor</name>
    <dbReference type="NCBI Taxonomy" id="2066483"/>
    <lineage>
        <taxon>Bacteria</taxon>
        <taxon>Candidatus Babelota</taxon>
        <taxon>Candidatus Babeliae</taxon>
        <taxon>Candidatus Babeliales</taxon>
        <taxon>Candidatus Chromulinivoraceae</taxon>
        <taxon>Candidatus Chromulinivorax</taxon>
    </lineage>
</organism>
<dbReference type="KEGG" id="cdes:C0J27_04860"/>
<protein>
    <submittedName>
        <fullName evidence="2">Uncharacterized protein</fullName>
    </submittedName>
</protein>
<reference evidence="2 3" key="1">
    <citation type="submission" date="2017-12" db="EMBL/GenBank/DDBJ databases">
        <title>Chromulinavorax destructans is a abundant pathogen of dominant heterotrophic picoflagllates.</title>
        <authorList>
            <person name="Deeg C.M."/>
            <person name="Zimmer M."/>
            <person name="Suttle C.A."/>
        </authorList>
    </citation>
    <scope>NUCLEOTIDE SEQUENCE [LARGE SCALE GENOMIC DNA]</scope>
    <source>
        <strain evidence="2 3">SeV1</strain>
    </source>
</reference>
<dbReference type="EMBL" id="CP025544">
    <property type="protein sequence ID" value="AXK61033.1"/>
    <property type="molecule type" value="Genomic_DNA"/>
</dbReference>
<gene>
    <name evidence="2" type="ORF">C0J27_04860</name>
</gene>
<name>A0A345ZCL6_9BACT</name>
<sequence length="1390" mass="156777">MFQVQIFMLYFILFFSHLLAENPLTKNIAVHKVMQSRQVVVSQNQEQTQLAQDSLSRDRKSDVVALILYQKEKNQALELKLEITNEAITFDIDAVTSYIVYFISKQKEAFKRLLISFCDKDDGMWVQLEDVYFNGRYYKYHVLSQAARNGTQWDSCTLSPYDKNLHYLHFEDRKQLEAALGGGASVDYIYQLAGLYPDGSPYSGDMVVSNSPQEKPSGRVPKLSSDGTPLSKGAQGNGQTGSGDGSTTDPQAKYQVNQQKSVSQPLNSQSSLYNPGTLQKTDTQQAITENNIRNQDLKACANFENYLSNKYPELESLILQDRKDVFNAHNGVMSTYKSENPGRVVSFFGKKPEVHDSYTSQQVEYAQRILKEGQKNPHRHRAKAIQQANKIIQVDAVAKAEALKKEQERKAAEKKAADEKKAFDDQQAKLHDMQKKQKNNQPVSQKPPIKSSNNSFGTQVLQAAVSAYIQDCQQGGLQRREHERNMQEEQYQAVTYQRYLQQRKIEEQRTNLIQQKYIQEKKAEIAFLDQQGYTYEPSEQDFIELVANQLRLESARNSYSSMSSLSYDYLMSSKSSNLKKIIADSDAKVAYLQNKIAKDRYDWHAKSLQEIAGTSKSGSTAVQQAKNSRLVDAHNIDDFASSKILIKDSEHRYTMPSSVANAIRGKLIDRDNEYSGKVSADEITIINYMLDAMGKANNSMTVEFAQAGLQACDDAQHAKSDQERAYHKEQAQLYYNKIKNSQTNYSLANKATPVQASDLATMLQNYNSVIGQHKNAAALDSQKNHNPFIDRLEKRAQAITQSQEQLRTNKLVRADFKMSSQARGYLMANHLNYAAFDPSEGTSIQHCLTQENLDIIESAVQTAHRYEHQPETKKIVKQICNQAITAQQLNQRSQVQAAALLTDLNYINAYFAQIPEGQNIFLDLAIGTAQGHAQFLCKWAHFFKNLYQDPRHSVHEMGKDLRAIANALSGVASAVYDFTPLATNIDTAFDSFGFQPDKNKNADGTVKTYADQRSLKKMQTIEHLLSTSRSFVEYIQKSSLRKITTDTTEFADGMAVDGYLTHKAMTLAGSLAQQVGQNISLAGDSMYNLLPPELMDDVVTYATTCKGDTLALTEKTAIDLGAAAVHQAAVNKALQAEKIAEKKKLINSTVNKITKTNQQHITNFTKSMESHLVYDKVLNPERLKTINDIPQINLYRDFTNNFSPEGLAKLKPEEILHLNLCEWLEPRARAINENLKKTGGIKIVEIRDSIQCVTDIHEFDLFHSLLGDVKPGSIRSHTSGGHLMIPELKAALLDIAEIKHVRNEFFDMAIQYAGREADAYINKTFFPFGTSVEEAVEIIERSIKMPKKIDFDVINNIGRVPVYITDTLDNEFGIYIYKGVARFYPMRPIK</sequence>
<feature type="region of interest" description="Disordered" evidence="1">
    <location>
        <begin position="204"/>
        <end position="277"/>
    </location>
</feature>
<accession>A0A345ZCL6</accession>
<feature type="compositionally biased region" description="Polar residues" evidence="1">
    <location>
        <begin position="439"/>
        <end position="455"/>
    </location>
</feature>
<feature type="region of interest" description="Disordered" evidence="1">
    <location>
        <begin position="408"/>
        <end position="455"/>
    </location>
</feature>
<evidence type="ECO:0000256" key="1">
    <source>
        <dbReference type="SAM" id="MobiDB-lite"/>
    </source>
</evidence>
<feature type="compositionally biased region" description="Gly residues" evidence="1">
    <location>
        <begin position="235"/>
        <end position="244"/>
    </location>
</feature>
<feature type="compositionally biased region" description="Basic and acidic residues" evidence="1">
    <location>
        <begin position="408"/>
        <end position="435"/>
    </location>
</feature>
<dbReference type="Proteomes" id="UP000254834">
    <property type="component" value="Chromosome"/>
</dbReference>
<proteinExistence type="predicted"/>
<feature type="compositionally biased region" description="Polar residues" evidence="1">
    <location>
        <begin position="254"/>
        <end position="277"/>
    </location>
</feature>